<proteinExistence type="predicted"/>
<evidence type="ECO:0000313" key="1">
    <source>
        <dbReference type="EMBL" id="KAE7997026.1"/>
    </source>
</evidence>
<keyword evidence="2" id="KW-1185">Reference proteome</keyword>
<reference evidence="1 2" key="1">
    <citation type="submission" date="2019-06" db="EMBL/GenBank/DDBJ databases">
        <title>A chromosomal-level reference genome of Carpinus fangiana (Coryloideae, Betulaceae).</title>
        <authorList>
            <person name="Yang X."/>
            <person name="Wang Z."/>
            <person name="Zhang L."/>
            <person name="Hao G."/>
            <person name="Liu J."/>
            <person name="Yang Y."/>
        </authorList>
    </citation>
    <scope>NUCLEOTIDE SEQUENCE [LARGE SCALE GENOMIC DNA]</scope>
    <source>
        <strain evidence="1">Cfa_2016G</strain>
        <tissue evidence="1">Leaf</tissue>
    </source>
</reference>
<dbReference type="Proteomes" id="UP000327013">
    <property type="component" value="Chromosome 1"/>
</dbReference>
<sequence>MSTQRKPRRSPRKHPTSVKVRAHKEVAKWVPDHELQLVKNKIKHLKATYTDFSTLLKGDIISGFGWDSVTNVISTPDMGWERLKYEYNDKYSHFRNGGPPNYDMLCSIFFKSSATGEFGHASTITPPESEAGDCGFDLNSPPPSIDLLDADNTSTPNIPSSVKESVSRRSCGTSQNYDPVEAVMVKINALRTHPDISLEKYFKAADYVTNPNRAKVVNSFDDATLKAWLLYI</sequence>
<dbReference type="AlphaFoldDB" id="A0A5N6QCP1"/>
<dbReference type="EMBL" id="CM017321">
    <property type="protein sequence ID" value="KAE7997026.1"/>
    <property type="molecule type" value="Genomic_DNA"/>
</dbReference>
<evidence type="ECO:0008006" key="3">
    <source>
        <dbReference type="Google" id="ProtNLM"/>
    </source>
</evidence>
<name>A0A5N6QCP1_9ROSI</name>
<protein>
    <recommendedName>
        <fullName evidence="3">Myb/SANT-like domain-containing protein</fullName>
    </recommendedName>
</protein>
<evidence type="ECO:0000313" key="2">
    <source>
        <dbReference type="Proteomes" id="UP000327013"/>
    </source>
</evidence>
<dbReference type="InterPro" id="IPR045026">
    <property type="entry name" value="LIMYB"/>
</dbReference>
<dbReference type="PANTHER" id="PTHR47584">
    <property type="match status" value="1"/>
</dbReference>
<accession>A0A5N6QCP1</accession>
<organism evidence="1 2">
    <name type="scientific">Carpinus fangiana</name>
    <dbReference type="NCBI Taxonomy" id="176857"/>
    <lineage>
        <taxon>Eukaryota</taxon>
        <taxon>Viridiplantae</taxon>
        <taxon>Streptophyta</taxon>
        <taxon>Embryophyta</taxon>
        <taxon>Tracheophyta</taxon>
        <taxon>Spermatophyta</taxon>
        <taxon>Magnoliopsida</taxon>
        <taxon>eudicotyledons</taxon>
        <taxon>Gunneridae</taxon>
        <taxon>Pentapetalae</taxon>
        <taxon>rosids</taxon>
        <taxon>fabids</taxon>
        <taxon>Fagales</taxon>
        <taxon>Betulaceae</taxon>
        <taxon>Carpinus</taxon>
    </lineage>
</organism>
<gene>
    <name evidence="1" type="ORF">FH972_001696</name>
</gene>
<dbReference type="PANTHER" id="PTHR47584:SF14">
    <property type="entry name" value="L10-INTERACTING MYB DOMAIN-CONTAINING PROTEIN-LIKE"/>
    <property type="match status" value="1"/>
</dbReference>
<dbReference type="OrthoDB" id="1434562at2759"/>